<feature type="non-terminal residue" evidence="7">
    <location>
        <position position="312"/>
    </location>
</feature>
<protein>
    <recommendedName>
        <fullName evidence="9">Methuselah N-terminal domain-containing protein</fullName>
    </recommendedName>
</protein>
<name>A0AAV2QSR8_MEGNR</name>
<comment type="caution">
    <text evidence="7">The sequence shown here is derived from an EMBL/GenBank/DDBJ whole genome shotgun (WGS) entry which is preliminary data.</text>
</comment>
<feature type="non-terminal residue" evidence="7">
    <location>
        <position position="1"/>
    </location>
</feature>
<evidence type="ECO:0000256" key="6">
    <source>
        <dbReference type="SAM" id="SignalP"/>
    </source>
</evidence>
<comment type="similarity">
    <text evidence="1">Belongs to the G-protein coupled receptor 2 family. Mth subfamily.</text>
</comment>
<feature type="region of interest" description="Disordered" evidence="4">
    <location>
        <begin position="32"/>
        <end position="54"/>
    </location>
</feature>
<keyword evidence="5" id="KW-0812">Transmembrane</keyword>
<dbReference type="InterPro" id="IPR036272">
    <property type="entry name" value="Methuselah_N_sf"/>
</dbReference>
<dbReference type="SUPFAM" id="SSF63877">
    <property type="entry name" value="Methuselah ectodomain"/>
    <property type="match status" value="1"/>
</dbReference>
<dbReference type="PANTHER" id="PTHR46953:SF1">
    <property type="entry name" value="G-PROTEIN COUPLED RECEPTOR MTH-LIKE 1-RELATED"/>
    <property type="match status" value="1"/>
</dbReference>
<proteinExistence type="inferred from homology"/>
<dbReference type="Proteomes" id="UP001497623">
    <property type="component" value="Unassembled WGS sequence"/>
</dbReference>
<keyword evidence="5" id="KW-0472">Membrane</keyword>
<evidence type="ECO:0000256" key="2">
    <source>
        <dbReference type="ARBA" id="ARBA00022729"/>
    </source>
</evidence>
<keyword evidence="8" id="KW-1185">Reference proteome</keyword>
<evidence type="ECO:0000256" key="4">
    <source>
        <dbReference type="SAM" id="MobiDB-lite"/>
    </source>
</evidence>
<dbReference type="EMBL" id="CAXKWB010009737">
    <property type="protein sequence ID" value="CAL4095924.1"/>
    <property type="molecule type" value="Genomic_DNA"/>
</dbReference>
<evidence type="ECO:0008006" key="9">
    <source>
        <dbReference type="Google" id="ProtNLM"/>
    </source>
</evidence>
<evidence type="ECO:0000256" key="3">
    <source>
        <dbReference type="ARBA" id="ARBA00023040"/>
    </source>
</evidence>
<dbReference type="InterPro" id="IPR052808">
    <property type="entry name" value="GPCR_Mth-like"/>
</dbReference>
<keyword evidence="5" id="KW-1133">Transmembrane helix</keyword>
<keyword evidence="3" id="KW-0297">G-protein coupled receptor</keyword>
<dbReference type="AlphaFoldDB" id="A0AAV2QSR8"/>
<keyword evidence="2 6" id="KW-0732">Signal</keyword>
<feature type="compositionally biased region" description="Basic and acidic residues" evidence="4">
    <location>
        <begin position="42"/>
        <end position="51"/>
    </location>
</feature>
<feature type="signal peptide" evidence="6">
    <location>
        <begin position="1"/>
        <end position="32"/>
    </location>
</feature>
<accession>A0AAV2QSR8</accession>
<organism evidence="7 8">
    <name type="scientific">Meganyctiphanes norvegica</name>
    <name type="common">Northern krill</name>
    <name type="synonym">Thysanopoda norvegica</name>
    <dbReference type="NCBI Taxonomy" id="48144"/>
    <lineage>
        <taxon>Eukaryota</taxon>
        <taxon>Metazoa</taxon>
        <taxon>Ecdysozoa</taxon>
        <taxon>Arthropoda</taxon>
        <taxon>Crustacea</taxon>
        <taxon>Multicrustacea</taxon>
        <taxon>Malacostraca</taxon>
        <taxon>Eumalacostraca</taxon>
        <taxon>Eucarida</taxon>
        <taxon>Euphausiacea</taxon>
        <taxon>Euphausiidae</taxon>
        <taxon>Meganyctiphanes</taxon>
    </lineage>
</organism>
<reference evidence="7 8" key="1">
    <citation type="submission" date="2024-05" db="EMBL/GenBank/DDBJ databases">
        <authorList>
            <person name="Wallberg A."/>
        </authorList>
    </citation>
    <scope>NUCLEOTIDE SEQUENCE [LARGE SCALE GENOMIC DNA]</scope>
</reference>
<evidence type="ECO:0000313" key="7">
    <source>
        <dbReference type="EMBL" id="CAL4095924.1"/>
    </source>
</evidence>
<keyword evidence="3" id="KW-0675">Receptor</keyword>
<keyword evidence="3" id="KW-0807">Transducer</keyword>
<evidence type="ECO:0000256" key="5">
    <source>
        <dbReference type="SAM" id="Phobius"/>
    </source>
</evidence>
<evidence type="ECO:0000313" key="8">
    <source>
        <dbReference type="Proteomes" id="UP001497623"/>
    </source>
</evidence>
<feature type="chain" id="PRO_5043729935" description="Methuselah N-terminal domain-containing protein" evidence="6">
    <location>
        <begin position="33"/>
        <end position="312"/>
    </location>
</feature>
<dbReference type="GO" id="GO:0004930">
    <property type="term" value="F:G protein-coupled receptor activity"/>
    <property type="evidence" value="ECO:0007669"/>
    <property type="project" value="UniProtKB-KW"/>
</dbReference>
<gene>
    <name evidence="7" type="ORF">MNOR_LOCUS15521</name>
</gene>
<dbReference type="PANTHER" id="PTHR46953">
    <property type="entry name" value="G-PROTEIN COUPLED RECEPTOR MTH-LIKE 1-RELATED"/>
    <property type="match status" value="1"/>
</dbReference>
<evidence type="ECO:0000256" key="1">
    <source>
        <dbReference type="ARBA" id="ARBA00008979"/>
    </source>
</evidence>
<dbReference type="Gene3D" id="2.170.180.11">
    <property type="entry name" value="Methuselah ectodomain, domain 2"/>
    <property type="match status" value="1"/>
</dbReference>
<dbReference type="InterPro" id="IPR023311">
    <property type="entry name" value="Methusela_ecto_dom_2"/>
</dbReference>
<feature type="transmembrane region" description="Helical" evidence="5">
    <location>
        <begin position="189"/>
        <end position="212"/>
    </location>
</feature>
<sequence>LHLPSRMMWFMSREWVVCLAILALSHSTIVHADEDGPTTDEEQGKEPRSLNEDLVETEDTCDSPLCVRKCCQDGEHFVNYQCVPTNSSRWRPDKFLVDRKDVDPAKLQVVFGMPPLCSMDEIILIDNTHFSLLQDGMMLAQNHSLAVPPSNYCLEYVQDIEGVLGLYCSTQEDLIPYTEVEEICQFHEVLYPILMSFSCFFLILTLAVYAGVPTLRGKSYGVCVLSVLCNLCVYSLVKSTSFDCSLSSTVTCEGNNFITFSSLNPINHWGEAISLQSMSSIRYHAHVLRQRCMRHRIFRKCLFLIIVLTKTI</sequence>